<dbReference type="GO" id="GO:0005634">
    <property type="term" value="C:nucleus"/>
    <property type="evidence" value="ECO:0007669"/>
    <property type="project" value="TreeGrafter"/>
</dbReference>
<evidence type="ECO:0000256" key="2">
    <source>
        <dbReference type="ARBA" id="ARBA00022603"/>
    </source>
</evidence>
<accession>G0TXA1</accession>
<keyword evidence="4" id="KW-0949">S-adenosyl-L-methionine</keyword>
<evidence type="ECO:0000313" key="8">
    <source>
        <dbReference type="EMBL" id="CCC48591.1"/>
    </source>
</evidence>
<organism evidence="8">
    <name type="scientific">Trypanosoma vivax (strain Y486)</name>
    <dbReference type="NCBI Taxonomy" id="1055687"/>
    <lineage>
        <taxon>Eukaryota</taxon>
        <taxon>Discoba</taxon>
        <taxon>Euglenozoa</taxon>
        <taxon>Kinetoplastea</taxon>
        <taxon>Metakinetoplastina</taxon>
        <taxon>Trypanosomatida</taxon>
        <taxon>Trypanosomatidae</taxon>
        <taxon>Trypanosoma</taxon>
        <taxon>Duttonella</taxon>
    </lineage>
</organism>
<evidence type="ECO:0000256" key="3">
    <source>
        <dbReference type="ARBA" id="ARBA00022679"/>
    </source>
</evidence>
<keyword evidence="2" id="KW-0489">Methyltransferase</keyword>
<dbReference type="GO" id="GO:0002939">
    <property type="term" value="P:tRNA N1-guanine methylation"/>
    <property type="evidence" value="ECO:0007669"/>
    <property type="project" value="TreeGrafter"/>
</dbReference>
<feature type="region of interest" description="Disordered" evidence="6">
    <location>
        <begin position="1"/>
        <end position="62"/>
    </location>
</feature>
<reference evidence="8" key="1">
    <citation type="journal article" date="2012" name="Proc. Natl. Acad. Sci. U.S.A.">
        <title>Antigenic diversity is generated by distinct evolutionary mechanisms in African trypanosome species.</title>
        <authorList>
            <person name="Jackson A.P."/>
            <person name="Berry A."/>
            <person name="Aslett M."/>
            <person name="Allison H.C."/>
            <person name="Burton P."/>
            <person name="Vavrova-Anderson J."/>
            <person name="Brown R."/>
            <person name="Browne H."/>
            <person name="Corton N."/>
            <person name="Hauser H."/>
            <person name="Gamble J."/>
            <person name="Gilderthorp R."/>
            <person name="Marcello L."/>
            <person name="McQuillan J."/>
            <person name="Otto T.D."/>
            <person name="Quail M.A."/>
            <person name="Sanders M.J."/>
            <person name="van Tonder A."/>
            <person name="Ginger M.L."/>
            <person name="Field M.C."/>
            <person name="Barry J.D."/>
            <person name="Hertz-Fowler C."/>
            <person name="Berriman M."/>
        </authorList>
    </citation>
    <scope>NUCLEOTIDE SEQUENCE</scope>
    <source>
        <strain evidence="8">Y486</strain>
    </source>
</reference>
<evidence type="ECO:0000259" key="7">
    <source>
        <dbReference type="PROSITE" id="PS51675"/>
    </source>
</evidence>
<feature type="region of interest" description="Disordered" evidence="6">
    <location>
        <begin position="310"/>
        <end position="335"/>
    </location>
</feature>
<evidence type="ECO:0000256" key="4">
    <source>
        <dbReference type="ARBA" id="ARBA00022691"/>
    </source>
</evidence>
<dbReference type="Gene3D" id="3.40.1280.30">
    <property type="match status" value="1"/>
</dbReference>
<gene>
    <name evidence="8" type="ORF">TVY486_0603820</name>
</gene>
<evidence type="ECO:0000256" key="1">
    <source>
        <dbReference type="ARBA" id="ARBA00012797"/>
    </source>
</evidence>
<feature type="domain" description="SAM-dependent MTase TRM10-type" evidence="7">
    <location>
        <begin position="86"/>
        <end position="287"/>
    </location>
</feature>
<dbReference type="GO" id="GO:0052905">
    <property type="term" value="F:tRNA (guanosine(9)-N1)-methyltransferase activity"/>
    <property type="evidence" value="ECO:0007669"/>
    <property type="project" value="UniProtKB-EC"/>
</dbReference>
<comment type="catalytic activity">
    <reaction evidence="5">
        <text>guanosine(9) in tRNA + S-adenosyl-L-methionine = N(1)-methylguanosine(9) in tRNA + S-adenosyl-L-homocysteine + H(+)</text>
        <dbReference type="Rhea" id="RHEA:43156"/>
        <dbReference type="Rhea" id="RHEA-COMP:10367"/>
        <dbReference type="Rhea" id="RHEA-COMP:10368"/>
        <dbReference type="ChEBI" id="CHEBI:15378"/>
        <dbReference type="ChEBI" id="CHEBI:57856"/>
        <dbReference type="ChEBI" id="CHEBI:59789"/>
        <dbReference type="ChEBI" id="CHEBI:73542"/>
        <dbReference type="ChEBI" id="CHEBI:74269"/>
        <dbReference type="EC" id="2.1.1.221"/>
    </reaction>
</comment>
<feature type="compositionally biased region" description="Basic and acidic residues" evidence="6">
    <location>
        <begin position="1"/>
        <end position="11"/>
    </location>
</feature>
<dbReference type="GO" id="GO:0000049">
    <property type="term" value="F:tRNA binding"/>
    <property type="evidence" value="ECO:0007669"/>
    <property type="project" value="TreeGrafter"/>
</dbReference>
<dbReference type="OMA" id="FKKNDGW"/>
<keyword evidence="3" id="KW-0808">Transferase</keyword>
<dbReference type="PROSITE" id="PS51675">
    <property type="entry name" value="SAM_MT_TRM10"/>
    <property type="match status" value="1"/>
</dbReference>
<dbReference type="AlphaFoldDB" id="G0TXA1"/>
<name>G0TXA1_TRYVY</name>
<feature type="compositionally biased region" description="Basic and acidic residues" evidence="6">
    <location>
        <begin position="324"/>
        <end position="335"/>
    </location>
</feature>
<dbReference type="VEuPathDB" id="TriTrypDB:TvY486_0603820"/>
<feature type="compositionally biased region" description="Basic residues" evidence="6">
    <location>
        <begin position="30"/>
        <end position="42"/>
    </location>
</feature>
<dbReference type="InterPro" id="IPR028564">
    <property type="entry name" value="MT_TRM10-typ"/>
</dbReference>
<dbReference type="EMBL" id="HE573022">
    <property type="protein sequence ID" value="CCC48591.1"/>
    <property type="molecule type" value="Genomic_DNA"/>
</dbReference>
<dbReference type="InterPro" id="IPR007356">
    <property type="entry name" value="tRNA_m1G_MeTrfase_euk"/>
</dbReference>
<dbReference type="EC" id="2.1.1.221" evidence="1"/>
<evidence type="ECO:0000256" key="6">
    <source>
        <dbReference type="SAM" id="MobiDB-lite"/>
    </source>
</evidence>
<dbReference type="InterPro" id="IPR038459">
    <property type="entry name" value="MT_TRM10-typ_sf"/>
</dbReference>
<feature type="compositionally biased region" description="Basic and acidic residues" evidence="6">
    <location>
        <begin position="20"/>
        <end position="29"/>
    </location>
</feature>
<evidence type="ECO:0000256" key="5">
    <source>
        <dbReference type="ARBA" id="ARBA00048434"/>
    </source>
</evidence>
<proteinExistence type="predicted"/>
<sequence>MESEEGSKEPSFRGQRKEKRWSDEQQKEFWRRKKEERRRRKKIAAEERRMMQQQEWESLTDEERERRRMEAITVHERRRLSEALLDQKCHTNLADSGIPILVFDLSFSWCMNLTDCRSTLSQIKLSYSSLRRHGFPFRPVVTSIDGGSDESSKPCEHSDTLRSLCDFSGFRRYPLPVHESHWSALYRREQVVFLTADTDTALERIERDTVYVVGAFVDHNARKYLSRDAAAQYGVRMARLPLVESIEVGNRCKVLTVNHVVDVLCRYADCGDWPTAFDVLPTRRIVSRRQKRLRNLTTACGSLRDGNCNSTDGEQGGGSATSNDGRKCNHKTDSS</sequence>
<dbReference type="PANTHER" id="PTHR13563:SF13">
    <property type="entry name" value="TRNA METHYLTRANSFERASE 10 HOMOLOG A"/>
    <property type="match status" value="1"/>
</dbReference>
<dbReference type="PANTHER" id="PTHR13563">
    <property type="entry name" value="TRNA (GUANINE-9-) METHYLTRANSFERASE"/>
    <property type="match status" value="1"/>
</dbReference>
<protein>
    <recommendedName>
        <fullName evidence="1">tRNA (guanine(9)-N(1))-methyltransferase</fullName>
        <ecNumber evidence="1">2.1.1.221</ecNumber>
    </recommendedName>
</protein>
<dbReference type="CDD" id="cd18089">
    <property type="entry name" value="SPOUT_Trm10-like"/>
    <property type="match status" value="1"/>
</dbReference>